<gene>
    <name evidence="7" type="ORF">DBO85_11665</name>
</gene>
<accession>A0A2T5P8K1</accession>
<dbReference type="Gene3D" id="1.20.120.910">
    <property type="entry name" value="DksA, coiled-coil domain"/>
    <property type="match status" value="1"/>
</dbReference>
<proteinExistence type="predicted"/>
<evidence type="ECO:0000313" key="7">
    <source>
        <dbReference type="EMBL" id="PTU74015.1"/>
    </source>
</evidence>
<dbReference type="PROSITE" id="PS51128">
    <property type="entry name" value="ZF_DKSA_2"/>
    <property type="match status" value="1"/>
</dbReference>
<keyword evidence="2" id="KW-0863">Zinc-finger</keyword>
<dbReference type="GO" id="GO:0008270">
    <property type="term" value="F:zinc ion binding"/>
    <property type="evidence" value="ECO:0007669"/>
    <property type="project" value="UniProtKB-KW"/>
</dbReference>
<dbReference type="OrthoDB" id="6064855at2"/>
<name>A0A2T5P8K1_9PSED</name>
<feature type="zinc finger region" description="dksA C4-type" evidence="4">
    <location>
        <begin position="78"/>
        <end position="102"/>
    </location>
</feature>
<sequence>MNPFDPASALHTLAHEYQQRVEAIRRDLQRSHSPDFAEQAAQRQNDEVLQGLLQEAEAGLLAVRHALARLEEGRYGQCLGCGEPIQLARLQAMPAAELCLACATARD</sequence>
<organism evidence="7 8">
    <name type="scientific">Pseudomonas mangrovi</name>
    <dbReference type="NCBI Taxonomy" id="2161748"/>
    <lineage>
        <taxon>Bacteria</taxon>
        <taxon>Pseudomonadati</taxon>
        <taxon>Pseudomonadota</taxon>
        <taxon>Gammaproteobacteria</taxon>
        <taxon>Pseudomonadales</taxon>
        <taxon>Pseudomonadaceae</taxon>
        <taxon>Pseudomonas</taxon>
    </lineage>
</organism>
<evidence type="ECO:0000256" key="2">
    <source>
        <dbReference type="ARBA" id="ARBA00022771"/>
    </source>
</evidence>
<feature type="domain" description="DnaK suppressor protein-like N-terminal" evidence="6">
    <location>
        <begin position="15"/>
        <end position="70"/>
    </location>
</feature>
<protein>
    <submittedName>
        <fullName evidence="7">Conjugal transfer protein TraR</fullName>
    </submittedName>
</protein>
<dbReference type="PANTHER" id="PTHR33823:SF4">
    <property type="entry name" value="GENERAL STRESS PROTEIN 16O"/>
    <property type="match status" value="1"/>
</dbReference>
<dbReference type="RefSeq" id="WP_108107447.1">
    <property type="nucleotide sequence ID" value="NZ_QASN01000019.1"/>
</dbReference>
<dbReference type="InterPro" id="IPR048487">
    <property type="entry name" value="DksA-like_N"/>
</dbReference>
<keyword evidence="8" id="KW-1185">Reference proteome</keyword>
<dbReference type="EMBL" id="QASN01000019">
    <property type="protein sequence ID" value="PTU74015.1"/>
    <property type="molecule type" value="Genomic_DNA"/>
</dbReference>
<evidence type="ECO:0000256" key="1">
    <source>
        <dbReference type="ARBA" id="ARBA00022723"/>
    </source>
</evidence>
<dbReference type="Pfam" id="PF21173">
    <property type="entry name" value="DksA-like_N"/>
    <property type="match status" value="1"/>
</dbReference>
<evidence type="ECO:0000259" key="5">
    <source>
        <dbReference type="Pfam" id="PF01258"/>
    </source>
</evidence>
<evidence type="ECO:0000259" key="6">
    <source>
        <dbReference type="Pfam" id="PF21173"/>
    </source>
</evidence>
<dbReference type="PANTHER" id="PTHR33823">
    <property type="entry name" value="RNA POLYMERASE-BINDING TRANSCRIPTION FACTOR DKSA-RELATED"/>
    <property type="match status" value="1"/>
</dbReference>
<dbReference type="SUPFAM" id="SSF57716">
    <property type="entry name" value="Glucocorticoid receptor-like (DNA-binding domain)"/>
    <property type="match status" value="1"/>
</dbReference>
<dbReference type="Pfam" id="PF01258">
    <property type="entry name" value="zf-dskA_traR"/>
    <property type="match status" value="1"/>
</dbReference>
<keyword evidence="3" id="KW-0862">Zinc</keyword>
<reference evidence="7 8" key="1">
    <citation type="submission" date="2018-04" db="EMBL/GenBank/DDBJ databases">
        <title>Pseudomonas sp. nov., isolated from mangrove soil.</title>
        <authorList>
            <person name="Chen C."/>
        </authorList>
    </citation>
    <scope>NUCLEOTIDE SEQUENCE [LARGE SCALE GENOMIC DNA]</scope>
    <source>
        <strain evidence="7 8">TC-11</strain>
    </source>
</reference>
<dbReference type="AlphaFoldDB" id="A0A2T5P8K1"/>
<keyword evidence="1" id="KW-0479">Metal-binding</keyword>
<feature type="domain" description="Zinc finger DksA/TraR C4-type" evidence="5">
    <location>
        <begin position="73"/>
        <end position="105"/>
    </location>
</feature>
<evidence type="ECO:0000256" key="3">
    <source>
        <dbReference type="ARBA" id="ARBA00022833"/>
    </source>
</evidence>
<evidence type="ECO:0000313" key="8">
    <source>
        <dbReference type="Proteomes" id="UP000244064"/>
    </source>
</evidence>
<comment type="caution">
    <text evidence="7">The sequence shown here is derived from an EMBL/GenBank/DDBJ whole genome shotgun (WGS) entry which is preliminary data.</text>
</comment>
<dbReference type="Proteomes" id="UP000244064">
    <property type="component" value="Unassembled WGS sequence"/>
</dbReference>
<dbReference type="InterPro" id="IPR000962">
    <property type="entry name" value="Znf_DskA_TraR"/>
</dbReference>
<evidence type="ECO:0000256" key="4">
    <source>
        <dbReference type="PROSITE-ProRule" id="PRU00510"/>
    </source>
</evidence>